<dbReference type="AlphaFoldDB" id="A0A2Z7CZZ2"/>
<dbReference type="GO" id="GO:0016020">
    <property type="term" value="C:membrane"/>
    <property type="evidence" value="ECO:0007669"/>
    <property type="project" value="UniProtKB-SubCell"/>
</dbReference>
<comment type="subcellular location">
    <subcellularLocation>
        <location evidence="1">Membrane</location>
        <topology evidence="1">Multi-pass membrane protein</topology>
    </subcellularLocation>
</comment>
<evidence type="ECO:0000256" key="2">
    <source>
        <dbReference type="ARBA" id="ARBA00010487"/>
    </source>
</evidence>
<dbReference type="PANTHER" id="PTHR21355:SF14">
    <property type="entry name" value="LMBR1 INTEGRAL MEMBRANE-LIKE PROTEIN"/>
    <property type="match status" value="1"/>
</dbReference>
<keyword evidence="8" id="KW-1185">Reference proteome</keyword>
<dbReference type="PANTHER" id="PTHR21355">
    <property type="entry name" value="G-PROTEIN COUPLED RECEPTOR-ASSOCIATED PROTEIN LMBRD2"/>
    <property type="match status" value="1"/>
</dbReference>
<evidence type="ECO:0000256" key="1">
    <source>
        <dbReference type="ARBA" id="ARBA00004141"/>
    </source>
</evidence>
<evidence type="ECO:0000256" key="6">
    <source>
        <dbReference type="SAM" id="Phobius"/>
    </source>
</evidence>
<sequence>MLTFYSLTPRQTSSVSLLMICSMVARYAPPISYNFLNLIHLEMGAKTIFEKRMGNIDDAVPFFGKGFNKIYPLIMVIYTILIASNFFYRIADYLGNWKIFKFHSEESDDVDGYDPSGLIILQKERSWLQEGHKVGELVVPLARSFSNATIDLESCSKSMVSLKTQMSPLATDDGHHSRSESFQHKAIENGIDQKYAGIRSHPIEQEPNLSSTTSDNSDLPAKASAGIASTWESMKTGFRSLKSNIEARRFIPLRQTHDSKHSIVSSSESLDEIFERLKFPNSRSNQL</sequence>
<protein>
    <submittedName>
        <fullName evidence="7">Uncharacterized protein</fullName>
    </submittedName>
</protein>
<gene>
    <name evidence="7" type="ORF">F511_26059</name>
</gene>
<keyword evidence="4 6" id="KW-1133">Transmembrane helix</keyword>
<comment type="similarity">
    <text evidence="2">Belongs to the LIMR family.</text>
</comment>
<dbReference type="Pfam" id="PF04791">
    <property type="entry name" value="LMBR1"/>
    <property type="match status" value="1"/>
</dbReference>
<dbReference type="OrthoDB" id="203099at2759"/>
<evidence type="ECO:0000313" key="8">
    <source>
        <dbReference type="Proteomes" id="UP000250235"/>
    </source>
</evidence>
<proteinExistence type="inferred from homology"/>
<keyword evidence="5 6" id="KW-0472">Membrane</keyword>
<accession>A0A2Z7CZZ2</accession>
<dbReference type="Proteomes" id="UP000250235">
    <property type="component" value="Unassembled WGS sequence"/>
</dbReference>
<dbReference type="InterPro" id="IPR051584">
    <property type="entry name" value="GPCR-associated_LMBR1"/>
</dbReference>
<reference evidence="7 8" key="1">
    <citation type="journal article" date="2015" name="Proc. Natl. Acad. Sci. U.S.A.">
        <title>The resurrection genome of Boea hygrometrica: A blueprint for survival of dehydration.</title>
        <authorList>
            <person name="Xiao L."/>
            <person name="Yang G."/>
            <person name="Zhang L."/>
            <person name="Yang X."/>
            <person name="Zhao S."/>
            <person name="Ji Z."/>
            <person name="Zhou Q."/>
            <person name="Hu M."/>
            <person name="Wang Y."/>
            <person name="Chen M."/>
            <person name="Xu Y."/>
            <person name="Jin H."/>
            <person name="Xiao X."/>
            <person name="Hu G."/>
            <person name="Bao F."/>
            <person name="Hu Y."/>
            <person name="Wan P."/>
            <person name="Li L."/>
            <person name="Deng X."/>
            <person name="Kuang T."/>
            <person name="Xiang C."/>
            <person name="Zhu J.K."/>
            <person name="Oliver M.J."/>
            <person name="He Y."/>
        </authorList>
    </citation>
    <scope>NUCLEOTIDE SEQUENCE [LARGE SCALE GENOMIC DNA]</scope>
    <source>
        <strain evidence="8">cv. XS01</strain>
    </source>
</reference>
<evidence type="ECO:0000256" key="4">
    <source>
        <dbReference type="ARBA" id="ARBA00022989"/>
    </source>
</evidence>
<organism evidence="7 8">
    <name type="scientific">Dorcoceras hygrometricum</name>
    <dbReference type="NCBI Taxonomy" id="472368"/>
    <lineage>
        <taxon>Eukaryota</taxon>
        <taxon>Viridiplantae</taxon>
        <taxon>Streptophyta</taxon>
        <taxon>Embryophyta</taxon>
        <taxon>Tracheophyta</taxon>
        <taxon>Spermatophyta</taxon>
        <taxon>Magnoliopsida</taxon>
        <taxon>eudicotyledons</taxon>
        <taxon>Gunneridae</taxon>
        <taxon>Pentapetalae</taxon>
        <taxon>asterids</taxon>
        <taxon>lamiids</taxon>
        <taxon>Lamiales</taxon>
        <taxon>Gesneriaceae</taxon>
        <taxon>Didymocarpoideae</taxon>
        <taxon>Trichosporeae</taxon>
        <taxon>Loxocarpinae</taxon>
        <taxon>Dorcoceras</taxon>
    </lineage>
</organism>
<feature type="transmembrane region" description="Helical" evidence="6">
    <location>
        <begin position="70"/>
        <end position="88"/>
    </location>
</feature>
<keyword evidence="3 6" id="KW-0812">Transmembrane</keyword>
<dbReference type="EMBL" id="KQ992526">
    <property type="protein sequence ID" value="KZV50199.1"/>
    <property type="molecule type" value="Genomic_DNA"/>
</dbReference>
<evidence type="ECO:0000313" key="7">
    <source>
        <dbReference type="EMBL" id="KZV50199.1"/>
    </source>
</evidence>
<evidence type="ECO:0000256" key="5">
    <source>
        <dbReference type="ARBA" id="ARBA00023136"/>
    </source>
</evidence>
<name>A0A2Z7CZZ2_9LAMI</name>
<evidence type="ECO:0000256" key="3">
    <source>
        <dbReference type="ARBA" id="ARBA00022692"/>
    </source>
</evidence>
<dbReference type="InterPro" id="IPR006876">
    <property type="entry name" value="LMBR1-like_membr_prot"/>
</dbReference>